<comment type="caution">
    <text evidence="1">The sequence shown here is derived from an EMBL/GenBank/DDBJ whole genome shotgun (WGS) entry which is preliminary data.</text>
</comment>
<dbReference type="EMBL" id="JACHLP010000001">
    <property type="protein sequence ID" value="MBB4841598.1"/>
    <property type="molecule type" value="Genomic_DNA"/>
</dbReference>
<evidence type="ECO:0000313" key="1">
    <source>
        <dbReference type="EMBL" id="MBB4841598.1"/>
    </source>
</evidence>
<keyword evidence="2" id="KW-1185">Reference proteome</keyword>
<sequence length="98" mass="11038">MQNHGLDAVRLNFIQKFRIPKLIALACTSIELLEDREQHQGDHDPNSYLREPLIVHRDSFIQFGPIAQKQALQPCAGHMGSILLQSRAGPDFDGALYD</sequence>
<proteinExistence type="predicted"/>
<evidence type="ECO:0000313" key="2">
    <source>
        <dbReference type="Proteomes" id="UP000562027"/>
    </source>
</evidence>
<reference evidence="1 2" key="1">
    <citation type="submission" date="2020-08" db="EMBL/GenBank/DDBJ databases">
        <title>Functional genomics of gut bacteria from endangered species of beetles.</title>
        <authorList>
            <person name="Carlos-Shanley C."/>
        </authorList>
    </citation>
    <scope>NUCLEOTIDE SEQUENCE [LARGE SCALE GENOMIC DNA]</scope>
    <source>
        <strain evidence="1 2">S00239</strain>
    </source>
</reference>
<accession>A0A840L5V5</accession>
<protein>
    <submittedName>
        <fullName evidence="1">Uncharacterized protein</fullName>
    </submittedName>
</protein>
<dbReference type="AlphaFoldDB" id="A0A840L5V5"/>
<dbReference type="Proteomes" id="UP000562027">
    <property type="component" value="Unassembled WGS sequence"/>
</dbReference>
<gene>
    <name evidence="1" type="ORF">HNP55_000093</name>
</gene>
<organism evidence="1 2">
    <name type="scientific">Roseateles oligotrophus</name>
    <dbReference type="NCBI Taxonomy" id="1769250"/>
    <lineage>
        <taxon>Bacteria</taxon>
        <taxon>Pseudomonadati</taxon>
        <taxon>Pseudomonadota</taxon>
        <taxon>Betaproteobacteria</taxon>
        <taxon>Burkholderiales</taxon>
        <taxon>Sphaerotilaceae</taxon>
        <taxon>Roseateles</taxon>
    </lineage>
</organism>
<name>A0A840L5V5_9BURK</name>